<accession>A0A380LHI5</accession>
<name>A0A380LHI5_9FIRM</name>
<feature type="chain" id="PRO_5016788603" description="Peptidylprolyl isomerase" evidence="1">
    <location>
        <begin position="28"/>
        <end position="306"/>
    </location>
</feature>
<reference evidence="2 3" key="1">
    <citation type="submission" date="2018-06" db="EMBL/GenBank/DDBJ databases">
        <authorList>
            <consortium name="Pathogen Informatics"/>
            <person name="Doyle S."/>
        </authorList>
    </citation>
    <scope>NUCLEOTIDE SEQUENCE [LARGE SCALE GENOMIC DNA]</scope>
    <source>
        <strain evidence="2 3">NCTC11087</strain>
    </source>
</reference>
<sequence length="306" mass="34019">MKSNLKKAAVFAGCSLLMLTACSGATAQISNASDVLFQVGDVSVTRGTEYELIKKSNGSTMAVTLIEQAIMDEEVGRGDDIKKQAEKQYETNTSGSEEFEQSLIDAGYKDKDDYIEKVIIPTIQQEKLLDKYFEDNAKAIKKEYKPSIAKILMCDNKDDANNALQALKDGTDAQTVFDQYASESATYGNEEIVVSTLLEDSIPTYVINTLYSAKETGVIDEVMSDDNDSSGAYYIAILTSNDYDENRAKIQEDLVSKASSDIAKECNVYYMKKHNLEIHDQDIFDALRTSNPEYLINHPELAEEDQ</sequence>
<gene>
    <name evidence="2" type="ORF">NCTC11087_00244</name>
</gene>
<dbReference type="Proteomes" id="UP000255523">
    <property type="component" value="Unassembled WGS sequence"/>
</dbReference>
<evidence type="ECO:0008006" key="4">
    <source>
        <dbReference type="Google" id="ProtNLM"/>
    </source>
</evidence>
<evidence type="ECO:0000256" key="1">
    <source>
        <dbReference type="SAM" id="SignalP"/>
    </source>
</evidence>
<dbReference type="GeneID" id="77461238"/>
<dbReference type="OrthoDB" id="1770070at2"/>
<organism evidence="2 3">
    <name type="scientific">Faecalicoccus pleomorphus</name>
    <dbReference type="NCBI Taxonomy" id="1323"/>
    <lineage>
        <taxon>Bacteria</taxon>
        <taxon>Bacillati</taxon>
        <taxon>Bacillota</taxon>
        <taxon>Erysipelotrichia</taxon>
        <taxon>Erysipelotrichales</taxon>
        <taxon>Erysipelotrichaceae</taxon>
        <taxon>Faecalicoccus</taxon>
    </lineage>
</organism>
<evidence type="ECO:0000313" key="2">
    <source>
        <dbReference type="EMBL" id="SUO03384.1"/>
    </source>
</evidence>
<keyword evidence="1" id="KW-0732">Signal</keyword>
<dbReference type="PROSITE" id="PS51257">
    <property type="entry name" value="PROKAR_LIPOPROTEIN"/>
    <property type="match status" value="1"/>
</dbReference>
<dbReference type="EMBL" id="UHFX01000003">
    <property type="protein sequence ID" value="SUO03384.1"/>
    <property type="molecule type" value="Genomic_DNA"/>
</dbReference>
<dbReference type="RefSeq" id="WP_022789844.1">
    <property type="nucleotide sequence ID" value="NZ_UHFX01000003.1"/>
</dbReference>
<proteinExistence type="predicted"/>
<keyword evidence="3" id="KW-1185">Reference proteome</keyword>
<evidence type="ECO:0000313" key="3">
    <source>
        <dbReference type="Proteomes" id="UP000255523"/>
    </source>
</evidence>
<dbReference type="AlphaFoldDB" id="A0A380LHI5"/>
<protein>
    <recommendedName>
        <fullName evidence="4">Peptidylprolyl isomerase</fullName>
    </recommendedName>
</protein>
<feature type="signal peptide" evidence="1">
    <location>
        <begin position="1"/>
        <end position="27"/>
    </location>
</feature>